<dbReference type="GO" id="GO:0015144">
    <property type="term" value="F:carbohydrate transmembrane transporter activity"/>
    <property type="evidence" value="ECO:0007669"/>
    <property type="project" value="InterPro"/>
</dbReference>
<keyword evidence="2 6" id="KW-0813">Transport</keyword>
<dbReference type="Proteomes" id="UP001058072">
    <property type="component" value="Chromosome"/>
</dbReference>
<dbReference type="PROSITE" id="PS01037">
    <property type="entry name" value="SBP_BACTERIAL_1"/>
    <property type="match status" value="1"/>
</dbReference>
<name>A0A9Q9FGX1_9FIRM</name>
<sequence length="419" mass="46743">MKKVMSILLATGLSVAGLVGCSNDAPKDENKVQSTDDGKTVVKLWLDYDEYAEALEEAVEAKYPQYDIQWEHVESTDTRTKLELDGPAGVGPDIFIQPHDGMAQSIQSQILLPLGEKLTSQVQERFIEGSVQTVEFDGTYYGVPLSTESVAFFYNKTLLDKYGFEVAETWDEIKAQGDEFNNTAENKFIIRMETGNSYTMHFFLTAFGYELFGPDHNDPEKINFNTQEVIDGLTYYQSMRQYLDVPYADLTIDTVEVEFAKGTVPYIIVGPWAISEIQKNADFEWGITTIPTINGNQPVTFSGNIIACMSSYTKNAEAAREVLEFMVSDEGLEILYKVRGSIPALKDPSVIDGLSDDQYVMGILEQAQFSEAMPSIPEMASFWTPAETLYRSVWEGLATPEEAAAKALEDFNAALELTK</sequence>
<keyword evidence="6" id="KW-1003">Cell membrane</keyword>
<protein>
    <recommendedName>
        <fullName evidence="5 6">Maltodextrin-binding protein</fullName>
    </recommendedName>
</protein>
<evidence type="ECO:0000313" key="8">
    <source>
        <dbReference type="EMBL" id="UUF08770.1"/>
    </source>
</evidence>
<keyword evidence="6" id="KW-0449">Lipoprotein</keyword>
<dbReference type="Proteomes" id="UP001058016">
    <property type="component" value="Chromosome"/>
</dbReference>
<evidence type="ECO:0000256" key="2">
    <source>
        <dbReference type="ARBA" id="ARBA00022448"/>
    </source>
</evidence>
<dbReference type="GO" id="GO:0015768">
    <property type="term" value="P:maltose transport"/>
    <property type="evidence" value="ECO:0007669"/>
    <property type="project" value="TreeGrafter"/>
</dbReference>
<dbReference type="PANTHER" id="PTHR30061">
    <property type="entry name" value="MALTOSE-BINDING PERIPLASMIC PROTEIN"/>
    <property type="match status" value="1"/>
</dbReference>
<keyword evidence="9" id="KW-1185">Reference proteome</keyword>
<dbReference type="InterPro" id="IPR006060">
    <property type="entry name" value="Maltose/Cyclodextrin-bd"/>
</dbReference>
<accession>A0A9Q9FGX1</accession>
<dbReference type="PRINTS" id="PR00181">
    <property type="entry name" value="MALTOSEBP"/>
</dbReference>
<dbReference type="CDD" id="cd13586">
    <property type="entry name" value="PBP2_Maltose_binding_like"/>
    <property type="match status" value="1"/>
</dbReference>
<keyword evidence="6" id="KW-0472">Membrane</keyword>
<comment type="similarity">
    <text evidence="1 6">Belongs to the bacterial solute-binding protein 1 family.</text>
</comment>
<evidence type="ECO:0000256" key="4">
    <source>
        <dbReference type="ARBA" id="ARBA00022729"/>
    </source>
</evidence>
<evidence type="ECO:0000256" key="6">
    <source>
        <dbReference type="RuleBase" id="RU365005"/>
    </source>
</evidence>
<dbReference type="Pfam" id="PF13416">
    <property type="entry name" value="SBP_bac_8"/>
    <property type="match status" value="1"/>
</dbReference>
<dbReference type="InterPro" id="IPR006061">
    <property type="entry name" value="SBP_1_CS"/>
</dbReference>
<evidence type="ECO:0000256" key="3">
    <source>
        <dbReference type="ARBA" id="ARBA00022597"/>
    </source>
</evidence>
<gene>
    <name evidence="7" type="ORF">J0J69_12230</name>
    <name evidence="8" type="ORF">J0J70_01730</name>
</gene>
<evidence type="ECO:0000256" key="5">
    <source>
        <dbReference type="ARBA" id="ARBA00030303"/>
    </source>
</evidence>
<dbReference type="RefSeq" id="WP_212724895.1">
    <property type="nucleotide sequence ID" value="NZ_CP071249.1"/>
</dbReference>
<dbReference type="PANTHER" id="PTHR30061:SF50">
    <property type="entry name" value="MALTOSE_MALTODEXTRIN-BINDING PERIPLASMIC PROTEIN"/>
    <property type="match status" value="1"/>
</dbReference>
<organism evidence="8 10">
    <name type="scientific">Turicibacter bilis</name>
    <dbReference type="NCBI Taxonomy" id="2735723"/>
    <lineage>
        <taxon>Bacteria</taxon>
        <taxon>Bacillati</taxon>
        <taxon>Bacillota</taxon>
        <taxon>Erysipelotrichia</taxon>
        <taxon>Erysipelotrichales</taxon>
        <taxon>Turicibacteraceae</taxon>
        <taxon>Turicibacter</taxon>
    </lineage>
</organism>
<evidence type="ECO:0000256" key="1">
    <source>
        <dbReference type="ARBA" id="ARBA00008520"/>
    </source>
</evidence>
<dbReference type="GO" id="GO:0042956">
    <property type="term" value="P:maltodextrin transmembrane transport"/>
    <property type="evidence" value="ECO:0007669"/>
    <property type="project" value="TreeGrafter"/>
</dbReference>
<comment type="subcellular location">
    <subcellularLocation>
        <location evidence="6">Cell membrane</location>
        <topology evidence="6">Lipid-anchor</topology>
    </subcellularLocation>
</comment>
<dbReference type="PROSITE" id="PS51257">
    <property type="entry name" value="PROKAR_LIPOPROTEIN"/>
    <property type="match status" value="1"/>
</dbReference>
<keyword evidence="4" id="KW-0732">Signal</keyword>
<keyword evidence="3 6" id="KW-0762">Sugar transport</keyword>
<proteinExistence type="inferred from homology"/>
<dbReference type="GO" id="GO:1901982">
    <property type="term" value="F:maltose binding"/>
    <property type="evidence" value="ECO:0007669"/>
    <property type="project" value="TreeGrafter"/>
</dbReference>
<dbReference type="InterPro" id="IPR006059">
    <property type="entry name" value="SBP"/>
</dbReference>
<dbReference type="EMBL" id="CP071250">
    <property type="protein sequence ID" value="UUF08770.1"/>
    <property type="molecule type" value="Genomic_DNA"/>
</dbReference>
<evidence type="ECO:0000313" key="7">
    <source>
        <dbReference type="EMBL" id="UUF05787.1"/>
    </source>
</evidence>
<dbReference type="Gene3D" id="3.40.190.10">
    <property type="entry name" value="Periplasmic binding protein-like II"/>
    <property type="match status" value="2"/>
</dbReference>
<dbReference type="SUPFAM" id="SSF53850">
    <property type="entry name" value="Periplasmic binding protein-like II"/>
    <property type="match status" value="1"/>
</dbReference>
<dbReference type="EMBL" id="CP071249">
    <property type="protein sequence ID" value="UUF05787.1"/>
    <property type="molecule type" value="Genomic_DNA"/>
</dbReference>
<evidence type="ECO:0000313" key="10">
    <source>
        <dbReference type="Proteomes" id="UP001058072"/>
    </source>
</evidence>
<dbReference type="AlphaFoldDB" id="A0A9Q9FGX1"/>
<reference evidence="8 9" key="1">
    <citation type="submission" date="2021-03" db="EMBL/GenBank/DDBJ databases">
        <title>Comparative Genomics and Metabolomics in the genus Turicibacter.</title>
        <authorList>
            <person name="Maki J."/>
            <person name="Looft T."/>
        </authorList>
    </citation>
    <scope>NUCLEOTIDE SEQUENCE</scope>
    <source>
        <strain evidence="8">ISU324</strain>
        <strain evidence="7 9">MMM721</strain>
    </source>
</reference>
<evidence type="ECO:0000313" key="9">
    <source>
        <dbReference type="Proteomes" id="UP001058016"/>
    </source>
</evidence>
<dbReference type="GO" id="GO:0055052">
    <property type="term" value="C:ATP-binding cassette (ABC) transporter complex, substrate-binding subunit-containing"/>
    <property type="evidence" value="ECO:0007669"/>
    <property type="project" value="TreeGrafter"/>
</dbReference>